<dbReference type="SUPFAM" id="SSF47413">
    <property type="entry name" value="lambda repressor-like DNA-binding domains"/>
    <property type="match status" value="1"/>
</dbReference>
<reference evidence="2 3" key="1">
    <citation type="submission" date="2019-07" db="EMBL/GenBank/DDBJ databases">
        <title>Hymenobacter sp. straun FUR1 Genome sequencing and assembly.</title>
        <authorList>
            <person name="Chhetri G."/>
        </authorList>
    </citation>
    <scope>NUCLEOTIDE SEQUENCE [LARGE SCALE GENOMIC DNA]</scope>
    <source>
        <strain evidence="2 3">Fur1</strain>
    </source>
</reference>
<dbReference type="GO" id="GO:0003677">
    <property type="term" value="F:DNA binding"/>
    <property type="evidence" value="ECO:0007669"/>
    <property type="project" value="InterPro"/>
</dbReference>
<dbReference type="Gene3D" id="1.10.260.40">
    <property type="entry name" value="lambda repressor-like DNA-binding domains"/>
    <property type="match status" value="1"/>
</dbReference>
<dbReference type="Proteomes" id="UP000317624">
    <property type="component" value="Unassembled WGS sequence"/>
</dbReference>
<proteinExistence type="predicted"/>
<evidence type="ECO:0000259" key="1">
    <source>
        <dbReference type="PROSITE" id="PS50943"/>
    </source>
</evidence>
<dbReference type="InterPro" id="IPR025272">
    <property type="entry name" value="SocA_Panacea"/>
</dbReference>
<name>A0A558BKB7_9BACT</name>
<sequence length="350" mass="40628">MLASQIPAPAPDNVAMLRQEADRQTFRKEQFSLTRYYYEGRVTRQRFTTPALDELHATQVYNQYREKYQFMFPEQLVRMRERYGLTAARMALLLDIGPNQYGNYEAGEVPSASNAKILRLASDPVTFLGIVRDKREELRLTEYEKLRRHIDALLDAQTPRRVAGLTVAPTFSVAETDPDQYTGYVVPSPEKFAELVLYFFGHLDNLFKVKLLKLLFYCDFQHYRLFGRAITGQRYRAIQHGPVPQEYGQRLQEMVQQDLLQASFHSSLVQSSDGSPVLVHKATRAARLEVFTDTERQIIQQVFHRLGRKTRVELENLSHTERAWQENNAQHGRISYQTYAFDLQSLPLGQ</sequence>
<gene>
    <name evidence="2" type="ORF">FNT36_24055</name>
</gene>
<keyword evidence="3" id="KW-1185">Reference proteome</keyword>
<organism evidence="2 3">
    <name type="scientific">Hymenobacter setariae</name>
    <dbReference type="NCBI Taxonomy" id="2594794"/>
    <lineage>
        <taxon>Bacteria</taxon>
        <taxon>Pseudomonadati</taxon>
        <taxon>Bacteroidota</taxon>
        <taxon>Cytophagia</taxon>
        <taxon>Cytophagales</taxon>
        <taxon>Hymenobacteraceae</taxon>
        <taxon>Hymenobacter</taxon>
    </lineage>
</organism>
<evidence type="ECO:0000313" key="2">
    <source>
        <dbReference type="EMBL" id="TVT36946.1"/>
    </source>
</evidence>
<dbReference type="InterPro" id="IPR001387">
    <property type="entry name" value="Cro/C1-type_HTH"/>
</dbReference>
<dbReference type="Pfam" id="PF13274">
    <property type="entry name" value="SocA_Panacea"/>
    <property type="match status" value="1"/>
</dbReference>
<dbReference type="PROSITE" id="PS50943">
    <property type="entry name" value="HTH_CROC1"/>
    <property type="match status" value="1"/>
</dbReference>
<dbReference type="OrthoDB" id="3213544at2"/>
<dbReference type="AlphaFoldDB" id="A0A558BKB7"/>
<feature type="domain" description="HTH cro/C1-type" evidence="1">
    <location>
        <begin position="76"/>
        <end position="118"/>
    </location>
</feature>
<accession>A0A558BKB7</accession>
<protein>
    <submittedName>
        <fullName evidence="2">DUF4065 domain-containing protein</fullName>
    </submittedName>
</protein>
<dbReference type="RefSeq" id="WP_144853078.1">
    <property type="nucleotide sequence ID" value="NZ_VMRJ01000008.1"/>
</dbReference>
<dbReference type="CDD" id="cd00093">
    <property type="entry name" value="HTH_XRE"/>
    <property type="match status" value="1"/>
</dbReference>
<evidence type="ECO:0000313" key="3">
    <source>
        <dbReference type="Proteomes" id="UP000317624"/>
    </source>
</evidence>
<comment type="caution">
    <text evidence="2">The sequence shown here is derived from an EMBL/GenBank/DDBJ whole genome shotgun (WGS) entry which is preliminary data.</text>
</comment>
<dbReference type="InterPro" id="IPR010982">
    <property type="entry name" value="Lambda_DNA-bd_dom_sf"/>
</dbReference>
<dbReference type="EMBL" id="VMRJ01000008">
    <property type="protein sequence ID" value="TVT36946.1"/>
    <property type="molecule type" value="Genomic_DNA"/>
</dbReference>